<evidence type="ECO:0000256" key="10">
    <source>
        <dbReference type="ARBA" id="ARBA00032062"/>
    </source>
</evidence>
<dbReference type="Gene3D" id="3.40.50.2000">
    <property type="entry name" value="Glycogen Phosphorylase B"/>
    <property type="match status" value="1"/>
</dbReference>
<dbReference type="OrthoDB" id="17098at2759"/>
<keyword evidence="7 11" id="KW-0256">Endoplasmic reticulum</keyword>
<evidence type="ECO:0000256" key="7">
    <source>
        <dbReference type="ARBA" id="ARBA00022824"/>
    </source>
</evidence>
<dbReference type="Proteomes" id="UP000053424">
    <property type="component" value="Unassembled WGS sequence"/>
</dbReference>
<gene>
    <name evidence="11" type="primary">ALG14</name>
    <name evidence="12" type="ORF">M413DRAFT_169951</name>
</gene>
<sequence length="221" mass="25044">MFFAFFVLTVVLSVFRLYIILPGSRKRSSHVVRTPRTYTIAVYLGSGGHTSEAVTLMSSLDPNKCNRRIYVINDGDDLSLRKALELETKVAKQEKSSYSILSIPRARRVHQSLITTPLAALYSLMVCSYHLTLLPLFSHGHRTFADILILNGPGTCFILCIAVYINKFFGFHAPYIVFVETFARVNSLSLSGKLVRPFADRFVTQWPDIQAVQERSKHWLV</sequence>
<proteinExistence type="inferred from homology"/>
<dbReference type="PANTHER" id="PTHR12154">
    <property type="entry name" value="GLYCOSYL TRANSFERASE-RELATED"/>
    <property type="match status" value="1"/>
</dbReference>
<evidence type="ECO:0000256" key="11">
    <source>
        <dbReference type="RuleBase" id="RU362127"/>
    </source>
</evidence>
<organism evidence="12 13">
    <name type="scientific">Hebeloma cylindrosporum</name>
    <dbReference type="NCBI Taxonomy" id="76867"/>
    <lineage>
        <taxon>Eukaryota</taxon>
        <taxon>Fungi</taxon>
        <taxon>Dikarya</taxon>
        <taxon>Basidiomycota</taxon>
        <taxon>Agaricomycotina</taxon>
        <taxon>Agaricomycetes</taxon>
        <taxon>Agaricomycetidae</taxon>
        <taxon>Agaricales</taxon>
        <taxon>Agaricineae</taxon>
        <taxon>Hymenogastraceae</taxon>
        <taxon>Hebeloma</taxon>
    </lineage>
</organism>
<dbReference type="STRING" id="686832.A0A0C3C917"/>
<keyword evidence="13" id="KW-1185">Reference proteome</keyword>
<evidence type="ECO:0000256" key="3">
    <source>
        <dbReference type="ARBA" id="ARBA00009731"/>
    </source>
</evidence>
<evidence type="ECO:0000313" key="13">
    <source>
        <dbReference type="Proteomes" id="UP000053424"/>
    </source>
</evidence>
<comment type="similarity">
    <text evidence="3 11">Belongs to the ALG14 family.</text>
</comment>
<dbReference type="GO" id="GO:0031965">
    <property type="term" value="C:nuclear membrane"/>
    <property type="evidence" value="ECO:0007669"/>
    <property type="project" value="UniProtKB-SubCell"/>
</dbReference>
<comment type="subcellular location">
    <subcellularLocation>
        <location evidence="1 11">Endoplasmic reticulum membrane</location>
        <topology evidence="1 11">Single-pass membrane protein</topology>
    </subcellularLocation>
    <subcellularLocation>
        <location evidence="2">Nucleus membrane</location>
        <topology evidence="2">Single-pass membrane protein</topology>
    </subcellularLocation>
</comment>
<name>A0A0C3C917_HEBCY</name>
<comment type="function">
    <text evidence="11">Involved in protein N-glycosylation. Essential for the second step of the dolichol-linked oligosaccharide pathway. Anchors the catalytic subunit ALG13 to the ER.</text>
</comment>
<evidence type="ECO:0000256" key="5">
    <source>
        <dbReference type="ARBA" id="ARBA00017467"/>
    </source>
</evidence>
<keyword evidence="8 11" id="KW-1133">Transmembrane helix</keyword>
<dbReference type="InterPro" id="IPR013969">
    <property type="entry name" value="Oligosacch_biosynth_Alg14"/>
</dbReference>
<keyword evidence="9 11" id="KW-0472">Membrane</keyword>
<comment type="caution">
    <text evidence="11">Lacks conserved residue(s) required for the propagation of feature annotation.</text>
</comment>
<evidence type="ECO:0000256" key="2">
    <source>
        <dbReference type="ARBA" id="ARBA00004590"/>
    </source>
</evidence>
<evidence type="ECO:0000256" key="4">
    <source>
        <dbReference type="ARBA" id="ARBA00011335"/>
    </source>
</evidence>
<dbReference type="GO" id="GO:0004577">
    <property type="term" value="F:N-acetylglucosaminyldiphosphodolichol N-acetylglucosaminyltransferase activity"/>
    <property type="evidence" value="ECO:0007669"/>
    <property type="project" value="TreeGrafter"/>
</dbReference>
<feature type="transmembrane region" description="Helical" evidence="11">
    <location>
        <begin position="144"/>
        <end position="165"/>
    </location>
</feature>
<evidence type="ECO:0000256" key="8">
    <source>
        <dbReference type="ARBA" id="ARBA00022989"/>
    </source>
</evidence>
<dbReference type="GO" id="GO:0043541">
    <property type="term" value="C:UDP-N-acetylglucosamine transferase complex"/>
    <property type="evidence" value="ECO:0007669"/>
    <property type="project" value="TreeGrafter"/>
</dbReference>
<evidence type="ECO:0000256" key="1">
    <source>
        <dbReference type="ARBA" id="ARBA00004389"/>
    </source>
</evidence>
<evidence type="ECO:0000256" key="6">
    <source>
        <dbReference type="ARBA" id="ARBA00022692"/>
    </source>
</evidence>
<dbReference type="AlphaFoldDB" id="A0A0C3C917"/>
<evidence type="ECO:0000313" key="12">
    <source>
        <dbReference type="EMBL" id="KIM40081.1"/>
    </source>
</evidence>
<keyword evidence="6 11" id="KW-0812">Transmembrane</keyword>
<dbReference type="PANTHER" id="PTHR12154:SF4">
    <property type="entry name" value="UDP-N-ACETYLGLUCOSAMINE TRANSFERASE SUBUNIT ALG14 HOMOLOG"/>
    <property type="match status" value="1"/>
</dbReference>
<protein>
    <recommendedName>
        <fullName evidence="5 11">UDP-N-acetylglucosamine transferase subunit ALG14</fullName>
    </recommendedName>
    <alternativeName>
        <fullName evidence="10 11">Asparagine-linked glycosylation protein 14</fullName>
    </alternativeName>
</protein>
<comment type="subunit">
    <text evidence="4 11">Heterodimer with ALG13 to form a functional enzyme.</text>
</comment>
<dbReference type="EMBL" id="KN831783">
    <property type="protein sequence ID" value="KIM40081.1"/>
    <property type="molecule type" value="Genomic_DNA"/>
</dbReference>
<evidence type="ECO:0000256" key="9">
    <source>
        <dbReference type="ARBA" id="ARBA00023136"/>
    </source>
</evidence>
<accession>A0A0C3C917</accession>
<reference evidence="13" key="2">
    <citation type="submission" date="2015-01" db="EMBL/GenBank/DDBJ databases">
        <title>Evolutionary Origins and Diversification of the Mycorrhizal Mutualists.</title>
        <authorList>
            <consortium name="DOE Joint Genome Institute"/>
            <consortium name="Mycorrhizal Genomics Consortium"/>
            <person name="Kohler A."/>
            <person name="Kuo A."/>
            <person name="Nagy L.G."/>
            <person name="Floudas D."/>
            <person name="Copeland A."/>
            <person name="Barry K.W."/>
            <person name="Cichocki N."/>
            <person name="Veneault-Fourrey C."/>
            <person name="LaButti K."/>
            <person name="Lindquist E.A."/>
            <person name="Lipzen A."/>
            <person name="Lundell T."/>
            <person name="Morin E."/>
            <person name="Murat C."/>
            <person name="Riley R."/>
            <person name="Ohm R."/>
            <person name="Sun H."/>
            <person name="Tunlid A."/>
            <person name="Henrissat B."/>
            <person name="Grigoriev I.V."/>
            <person name="Hibbett D.S."/>
            <person name="Martin F."/>
        </authorList>
    </citation>
    <scope>NUCLEOTIDE SEQUENCE [LARGE SCALE GENOMIC DNA]</scope>
    <source>
        <strain evidence="13">h7</strain>
    </source>
</reference>
<dbReference type="Pfam" id="PF08660">
    <property type="entry name" value="Alg14"/>
    <property type="match status" value="1"/>
</dbReference>
<feature type="transmembrane region" description="Helical" evidence="11">
    <location>
        <begin position="113"/>
        <end position="132"/>
    </location>
</feature>
<dbReference type="GO" id="GO:0006488">
    <property type="term" value="P:dolichol-linked oligosaccharide biosynthetic process"/>
    <property type="evidence" value="ECO:0007669"/>
    <property type="project" value="InterPro"/>
</dbReference>
<reference evidence="12 13" key="1">
    <citation type="submission" date="2014-04" db="EMBL/GenBank/DDBJ databases">
        <authorList>
            <consortium name="DOE Joint Genome Institute"/>
            <person name="Kuo A."/>
            <person name="Gay G."/>
            <person name="Dore J."/>
            <person name="Kohler A."/>
            <person name="Nagy L.G."/>
            <person name="Floudas D."/>
            <person name="Copeland A."/>
            <person name="Barry K.W."/>
            <person name="Cichocki N."/>
            <person name="Veneault-Fourrey C."/>
            <person name="LaButti K."/>
            <person name="Lindquist E.A."/>
            <person name="Lipzen A."/>
            <person name="Lundell T."/>
            <person name="Morin E."/>
            <person name="Murat C."/>
            <person name="Sun H."/>
            <person name="Tunlid A."/>
            <person name="Henrissat B."/>
            <person name="Grigoriev I.V."/>
            <person name="Hibbett D.S."/>
            <person name="Martin F."/>
            <person name="Nordberg H.P."/>
            <person name="Cantor M.N."/>
            <person name="Hua S.X."/>
        </authorList>
    </citation>
    <scope>NUCLEOTIDE SEQUENCE [LARGE SCALE GENOMIC DNA]</scope>
    <source>
        <strain evidence="13">h7</strain>
    </source>
</reference>
<dbReference type="HOGENOM" id="CLU_064541_0_1_1"/>